<proteinExistence type="predicted"/>
<reference evidence="2" key="1">
    <citation type="submission" date="2017-11" db="EMBL/GenBank/DDBJ databases">
        <authorList>
            <person name="Wibberg D."/>
        </authorList>
    </citation>
    <scope>NUCLEOTIDE SEQUENCE [LARGE SCALE GENOMIC DNA]</scope>
</reference>
<sequence length="104" mass="11349">MINFSTPPHAGVPRPAGVFSVAPFAGETTSSLICRLATRYGPQTKALRSHWKWRNYRPQHEGVGGARADADVLLNAAGRQVLARLCGIQEETLTSTNTNRAFTR</sequence>
<gene>
    <name evidence="1" type="ORF">SCNRRL3882_0089</name>
</gene>
<organism evidence="1 2">
    <name type="scientific">Streptomyces chartreusis NRRL 3882</name>
    <dbReference type="NCBI Taxonomy" id="1079985"/>
    <lineage>
        <taxon>Bacteria</taxon>
        <taxon>Bacillati</taxon>
        <taxon>Actinomycetota</taxon>
        <taxon>Actinomycetes</taxon>
        <taxon>Kitasatosporales</taxon>
        <taxon>Streptomycetaceae</taxon>
        <taxon>Streptomyces</taxon>
    </lineage>
</organism>
<dbReference type="AlphaFoldDB" id="A0A2N9AZV0"/>
<evidence type="ECO:0000313" key="1">
    <source>
        <dbReference type="EMBL" id="SOR76606.1"/>
    </source>
</evidence>
<accession>A0A2N9AZV0</accession>
<name>A0A2N9AZV0_STRCX</name>
<evidence type="ECO:0000313" key="2">
    <source>
        <dbReference type="Proteomes" id="UP000235464"/>
    </source>
</evidence>
<dbReference type="EMBL" id="LT963352">
    <property type="protein sequence ID" value="SOR76606.1"/>
    <property type="molecule type" value="Genomic_DNA"/>
</dbReference>
<protein>
    <submittedName>
        <fullName evidence="1">Uncharacterized protein</fullName>
    </submittedName>
</protein>
<dbReference type="Proteomes" id="UP000235464">
    <property type="component" value="Chromosome I"/>
</dbReference>
<keyword evidence="2" id="KW-1185">Reference proteome</keyword>